<sequence length="87" mass="10497">MFFSFLYFAWEILWMPRQTVEEKILTTLYGSRELTAYQIIKEIRAGPSTTYPVLQRLEENKIISSRWSYPLNPYTNKPRGRLYRINT</sequence>
<evidence type="ECO:0000313" key="1">
    <source>
        <dbReference type="EMBL" id="OGG41939.1"/>
    </source>
</evidence>
<name>A0A1F6BYB4_9BACT</name>
<proteinExistence type="predicted"/>
<accession>A0A1F6BYB4</accession>
<dbReference type="InterPro" id="IPR036390">
    <property type="entry name" value="WH_DNA-bd_sf"/>
</dbReference>
<comment type="caution">
    <text evidence="1">The sequence shown here is derived from an EMBL/GenBank/DDBJ whole genome shotgun (WGS) entry which is preliminary data.</text>
</comment>
<protein>
    <submittedName>
        <fullName evidence="1">Uncharacterized protein</fullName>
    </submittedName>
</protein>
<dbReference type="Gene3D" id="1.10.10.10">
    <property type="entry name" value="Winged helix-like DNA-binding domain superfamily/Winged helix DNA-binding domain"/>
    <property type="match status" value="1"/>
</dbReference>
<dbReference type="EMBL" id="MFKO01000002">
    <property type="protein sequence ID" value="OGG41939.1"/>
    <property type="molecule type" value="Genomic_DNA"/>
</dbReference>
<dbReference type="Proteomes" id="UP000176322">
    <property type="component" value="Unassembled WGS sequence"/>
</dbReference>
<reference evidence="1 2" key="1">
    <citation type="journal article" date="2016" name="Nat. Commun.">
        <title>Thousands of microbial genomes shed light on interconnected biogeochemical processes in an aquifer system.</title>
        <authorList>
            <person name="Anantharaman K."/>
            <person name="Brown C.T."/>
            <person name="Hug L.A."/>
            <person name="Sharon I."/>
            <person name="Castelle C.J."/>
            <person name="Probst A.J."/>
            <person name="Thomas B.C."/>
            <person name="Singh A."/>
            <person name="Wilkins M.J."/>
            <person name="Karaoz U."/>
            <person name="Brodie E.L."/>
            <person name="Williams K.H."/>
            <person name="Hubbard S.S."/>
            <person name="Banfield J.F."/>
        </authorList>
    </citation>
    <scope>NUCLEOTIDE SEQUENCE [LARGE SCALE GENOMIC DNA]</scope>
</reference>
<dbReference type="InterPro" id="IPR036388">
    <property type="entry name" value="WH-like_DNA-bd_sf"/>
</dbReference>
<dbReference type="AlphaFoldDB" id="A0A1F6BYB4"/>
<gene>
    <name evidence="1" type="ORF">A2837_01895</name>
</gene>
<evidence type="ECO:0000313" key="2">
    <source>
        <dbReference type="Proteomes" id="UP000176322"/>
    </source>
</evidence>
<organism evidence="1 2">
    <name type="scientific">Candidatus Kaiserbacteria bacterium RIFCSPHIGHO2_01_FULL_46_22</name>
    <dbReference type="NCBI Taxonomy" id="1798475"/>
    <lineage>
        <taxon>Bacteria</taxon>
        <taxon>Candidatus Kaiseribacteriota</taxon>
    </lineage>
</organism>
<dbReference type="SUPFAM" id="SSF46785">
    <property type="entry name" value="Winged helix' DNA-binding domain"/>
    <property type="match status" value="1"/>
</dbReference>